<dbReference type="Pfam" id="PF13515">
    <property type="entry name" value="FUSC_2"/>
    <property type="match status" value="1"/>
</dbReference>
<evidence type="ECO:0000259" key="6">
    <source>
        <dbReference type="Pfam" id="PF13515"/>
    </source>
</evidence>
<evidence type="ECO:0000256" key="2">
    <source>
        <dbReference type="ARBA" id="ARBA00022692"/>
    </source>
</evidence>
<keyword evidence="3 5" id="KW-1133">Transmembrane helix</keyword>
<accession>A0ABN2HW01</accession>
<gene>
    <name evidence="7" type="ORF">GCM10009808_09470</name>
</gene>
<dbReference type="RefSeq" id="WP_344069948.1">
    <property type="nucleotide sequence ID" value="NZ_BAAAPL010000001.1"/>
</dbReference>
<feature type="transmembrane region" description="Helical" evidence="5">
    <location>
        <begin position="178"/>
        <end position="201"/>
    </location>
</feature>
<feature type="domain" description="Integral membrane bound transporter" evidence="6">
    <location>
        <begin position="191"/>
        <end position="314"/>
    </location>
</feature>
<evidence type="ECO:0000313" key="7">
    <source>
        <dbReference type="EMBL" id="GAA1694486.1"/>
    </source>
</evidence>
<name>A0ABN2HW01_9MICO</name>
<feature type="transmembrane region" description="Helical" evidence="5">
    <location>
        <begin position="30"/>
        <end position="47"/>
    </location>
</feature>
<feature type="transmembrane region" description="Helical" evidence="5">
    <location>
        <begin position="249"/>
        <end position="274"/>
    </location>
</feature>
<feature type="transmembrane region" description="Helical" evidence="5">
    <location>
        <begin position="294"/>
        <end position="315"/>
    </location>
</feature>
<feature type="transmembrane region" description="Helical" evidence="5">
    <location>
        <begin position="78"/>
        <end position="98"/>
    </location>
</feature>
<reference evidence="7 8" key="1">
    <citation type="journal article" date="2019" name="Int. J. Syst. Evol. Microbiol.">
        <title>The Global Catalogue of Microorganisms (GCM) 10K type strain sequencing project: providing services to taxonomists for standard genome sequencing and annotation.</title>
        <authorList>
            <consortium name="The Broad Institute Genomics Platform"/>
            <consortium name="The Broad Institute Genome Sequencing Center for Infectious Disease"/>
            <person name="Wu L."/>
            <person name="Ma J."/>
        </authorList>
    </citation>
    <scope>NUCLEOTIDE SEQUENCE [LARGE SCALE GENOMIC DNA]</scope>
    <source>
        <strain evidence="7 8">JCM 15577</strain>
    </source>
</reference>
<feature type="transmembrane region" description="Helical" evidence="5">
    <location>
        <begin position="136"/>
        <end position="158"/>
    </location>
</feature>
<evidence type="ECO:0000256" key="4">
    <source>
        <dbReference type="ARBA" id="ARBA00023136"/>
    </source>
</evidence>
<evidence type="ECO:0000256" key="1">
    <source>
        <dbReference type="ARBA" id="ARBA00004141"/>
    </source>
</evidence>
<keyword evidence="8" id="KW-1185">Reference proteome</keyword>
<comment type="caution">
    <text evidence="7">The sequence shown here is derived from an EMBL/GenBank/DDBJ whole genome shotgun (WGS) entry which is preliminary data.</text>
</comment>
<keyword evidence="4 5" id="KW-0472">Membrane</keyword>
<organism evidence="7 8">
    <name type="scientific">Microbacterium sediminicola</name>
    <dbReference type="NCBI Taxonomy" id="415210"/>
    <lineage>
        <taxon>Bacteria</taxon>
        <taxon>Bacillati</taxon>
        <taxon>Actinomycetota</taxon>
        <taxon>Actinomycetes</taxon>
        <taxon>Micrococcales</taxon>
        <taxon>Microbacteriaceae</taxon>
        <taxon>Microbacterium</taxon>
    </lineage>
</organism>
<dbReference type="InterPro" id="IPR049453">
    <property type="entry name" value="Memb_transporter_dom"/>
</dbReference>
<dbReference type="Proteomes" id="UP001501690">
    <property type="component" value="Unassembled WGS sequence"/>
</dbReference>
<evidence type="ECO:0000313" key="8">
    <source>
        <dbReference type="Proteomes" id="UP001501690"/>
    </source>
</evidence>
<protein>
    <recommendedName>
        <fullName evidence="6">Integral membrane bound transporter domain-containing protein</fullName>
    </recommendedName>
</protein>
<feature type="transmembrane region" description="Helical" evidence="5">
    <location>
        <begin position="221"/>
        <end position="242"/>
    </location>
</feature>
<feature type="transmembrane region" description="Helical" evidence="5">
    <location>
        <begin position="7"/>
        <end position="24"/>
    </location>
</feature>
<dbReference type="EMBL" id="BAAAPL010000001">
    <property type="protein sequence ID" value="GAA1694486.1"/>
    <property type="molecule type" value="Genomic_DNA"/>
</dbReference>
<keyword evidence="2 5" id="KW-0812">Transmembrane</keyword>
<proteinExistence type="predicted"/>
<feature type="transmembrane region" description="Helical" evidence="5">
    <location>
        <begin position="105"/>
        <end position="124"/>
    </location>
</feature>
<evidence type="ECO:0000256" key="3">
    <source>
        <dbReference type="ARBA" id="ARBA00022989"/>
    </source>
</evidence>
<comment type="subcellular location">
    <subcellularLocation>
        <location evidence="1">Membrane</location>
        <topology evidence="1">Multi-pass membrane protein</topology>
    </subcellularLocation>
</comment>
<evidence type="ECO:0000256" key="5">
    <source>
        <dbReference type="SAM" id="Phobius"/>
    </source>
</evidence>
<feature type="transmembrane region" description="Helical" evidence="5">
    <location>
        <begin position="54"/>
        <end position="72"/>
    </location>
</feature>
<sequence>MAPSPRTVVKLFLVAIIAALPFIVVSLTPWAALSGVVLLGLMPLLGIATAGVRAMATTGAVAAVVSMLAVLLTGTGALLPWLGTALVLVLALLASPLVKIGRASTGAIIIVLAVYIMAAPSGPVSAVIDGPLAMDAVVLGLLVAASCAWTIAVVGVILRRSEIPKHHAAQPTMPYTTLLAVLAGIFTFVTLTWFPGTNAWWSVLTVAVILQPTGAHMREKLFARVAGTVLGGAVALAAVLWLPPMLVTVLGAAAGLATVITMLMGIAYWIYASALTVTIVLTSFTPQDAVAGDILRVGITLGTAVVTAVAAVIAARFMRTPSSGR</sequence>